<reference evidence="2 3" key="1">
    <citation type="submission" date="2016-09" db="EMBL/GenBank/DDBJ databases">
        <authorList>
            <person name="Capua I."/>
            <person name="De Benedictis P."/>
            <person name="Joannis T."/>
            <person name="Lombin L.H."/>
            <person name="Cattoli G."/>
        </authorList>
    </citation>
    <scope>NUCLEOTIDE SEQUENCE [LARGE SCALE GENOMIC DNA]</scope>
    <source>
        <strain evidence="2 3">A7P-90m</strain>
    </source>
</reference>
<protein>
    <submittedName>
        <fullName evidence="2">Uncharacterized protein</fullName>
    </submittedName>
</protein>
<accession>A0A1G6MEQ1</accession>
<keyword evidence="3" id="KW-1185">Reference proteome</keyword>
<keyword evidence="1" id="KW-1133">Transmembrane helix</keyword>
<keyword evidence="1" id="KW-0812">Transmembrane</keyword>
<feature type="transmembrane region" description="Helical" evidence="1">
    <location>
        <begin position="45"/>
        <end position="68"/>
    </location>
</feature>
<proteinExistence type="predicted"/>
<dbReference type="AlphaFoldDB" id="A0A1G6MEQ1"/>
<organism evidence="2 3">
    <name type="scientific">Williamwhitmania taraxaci</name>
    <dbReference type="NCBI Taxonomy" id="1640674"/>
    <lineage>
        <taxon>Bacteria</taxon>
        <taxon>Pseudomonadati</taxon>
        <taxon>Bacteroidota</taxon>
        <taxon>Bacteroidia</taxon>
        <taxon>Bacteroidales</taxon>
        <taxon>Williamwhitmaniaceae</taxon>
        <taxon>Williamwhitmania</taxon>
    </lineage>
</organism>
<gene>
    <name evidence="2" type="ORF">SAMN05216323_103544</name>
</gene>
<keyword evidence="1" id="KW-0472">Membrane</keyword>
<name>A0A1G6MEQ1_9BACT</name>
<sequence length="70" mass="8212">MPTEDDFRMNRVSQAEDNLRMKINNEYVQFVQERLHRKRMLRRELAGIAIVGVMLGVLVWCGLAFGLFNN</sequence>
<dbReference type="Proteomes" id="UP000199452">
    <property type="component" value="Unassembled WGS sequence"/>
</dbReference>
<dbReference type="STRING" id="1640674.SAMN05216323_103544"/>
<evidence type="ECO:0000313" key="2">
    <source>
        <dbReference type="EMBL" id="SDC53456.1"/>
    </source>
</evidence>
<dbReference type="EMBL" id="FMYP01000035">
    <property type="protein sequence ID" value="SDC53456.1"/>
    <property type="molecule type" value="Genomic_DNA"/>
</dbReference>
<evidence type="ECO:0000313" key="3">
    <source>
        <dbReference type="Proteomes" id="UP000199452"/>
    </source>
</evidence>
<evidence type="ECO:0000256" key="1">
    <source>
        <dbReference type="SAM" id="Phobius"/>
    </source>
</evidence>